<evidence type="ECO:0000256" key="11">
    <source>
        <dbReference type="RuleBase" id="RU004517"/>
    </source>
</evidence>
<dbReference type="InterPro" id="IPR005786">
    <property type="entry name" value="B_amino_transII"/>
</dbReference>
<dbReference type="InterPro" id="IPR043131">
    <property type="entry name" value="BCAT-like_N"/>
</dbReference>
<comment type="similarity">
    <text evidence="2 9">Belongs to the class-IV pyridoxal-phosphate-dependent aminotransferase family.</text>
</comment>
<evidence type="ECO:0000313" key="12">
    <source>
        <dbReference type="EMBL" id="TPX43563.1"/>
    </source>
</evidence>
<evidence type="ECO:0000313" key="13">
    <source>
        <dbReference type="Proteomes" id="UP000320475"/>
    </source>
</evidence>
<comment type="cofactor">
    <cofactor evidence="1 10">
        <name>pyridoxal 5'-phosphate</name>
        <dbReference type="ChEBI" id="CHEBI:597326"/>
    </cofactor>
</comment>
<keyword evidence="4 11" id="KW-0028">Amino-acid biosynthesis</keyword>
<keyword evidence="5 11" id="KW-0808">Transferase</keyword>
<evidence type="ECO:0000256" key="8">
    <source>
        <dbReference type="PIRSR" id="PIRSR006468-1"/>
    </source>
</evidence>
<dbReference type="PANTHER" id="PTHR11825:SF44">
    <property type="entry name" value="BRANCHED-CHAIN-AMINO-ACID AMINOTRANSFERASE"/>
    <property type="match status" value="1"/>
</dbReference>
<keyword evidence="3 11" id="KW-0032">Aminotransferase</keyword>
<reference evidence="12 13" key="1">
    <citation type="journal article" date="2019" name="Sci. Rep.">
        <title>Comparative genomics of chytrid fungi reveal insights into the obligate biotrophic and pathogenic lifestyle of Synchytrium endobioticum.</title>
        <authorList>
            <person name="van de Vossenberg B.T.L.H."/>
            <person name="Warris S."/>
            <person name="Nguyen H.D.T."/>
            <person name="van Gent-Pelzer M.P.E."/>
            <person name="Joly D.L."/>
            <person name="van de Geest H.C."/>
            <person name="Bonants P.J.M."/>
            <person name="Smith D.S."/>
            <person name="Levesque C.A."/>
            <person name="van der Lee T.A.J."/>
        </authorList>
    </citation>
    <scope>NUCLEOTIDE SEQUENCE [LARGE SCALE GENOMIC DNA]</scope>
    <source>
        <strain evidence="12 13">LEV6574</strain>
    </source>
</reference>
<dbReference type="GO" id="GO:0052655">
    <property type="term" value="F:L-valine-2-oxoglutarate transaminase activity"/>
    <property type="evidence" value="ECO:0007669"/>
    <property type="project" value="RHEA"/>
</dbReference>
<keyword evidence="6 10" id="KW-0663">Pyridoxal phosphate</keyword>
<dbReference type="FunFam" id="3.20.10.10:FF:000004">
    <property type="entry name" value="Branched-chain-amino-acid aminotransferase"/>
    <property type="match status" value="1"/>
</dbReference>
<dbReference type="OrthoDB" id="1732691at2759"/>
<keyword evidence="7 11" id="KW-0100">Branched-chain amino acid biosynthesis</keyword>
<evidence type="ECO:0000256" key="1">
    <source>
        <dbReference type="ARBA" id="ARBA00001933"/>
    </source>
</evidence>
<dbReference type="GO" id="GO:0052654">
    <property type="term" value="F:L-leucine-2-oxoglutarate transaminase activity"/>
    <property type="evidence" value="ECO:0007669"/>
    <property type="project" value="RHEA"/>
</dbReference>
<comment type="catalytic activity">
    <reaction evidence="11">
        <text>L-isoleucine + 2-oxoglutarate = (S)-3-methyl-2-oxopentanoate + L-glutamate</text>
        <dbReference type="Rhea" id="RHEA:24801"/>
        <dbReference type="ChEBI" id="CHEBI:16810"/>
        <dbReference type="ChEBI" id="CHEBI:29985"/>
        <dbReference type="ChEBI" id="CHEBI:35146"/>
        <dbReference type="ChEBI" id="CHEBI:58045"/>
        <dbReference type="EC" id="2.6.1.42"/>
    </reaction>
</comment>
<dbReference type="NCBIfam" id="NF009897">
    <property type="entry name" value="PRK13357.1"/>
    <property type="match status" value="1"/>
</dbReference>
<sequence length="428" mass="47089">MLGGSVITNSASSTANMTSIIATRAVLSSTTISRSKFLHPSNLSTIYASRRQLATAASRPASLSSKNLRITATKQPYRIPANNTLVFGRIFSDHMLTVDWNSSTGWSPPTIQPYGPLVLDPSCMVFHYGVECFEGMKAYKDAKGKIRLFRPDMNMDRLYKSMDRLCLPTFDKREFLECIKKLLLVDQKWIPNERGYSLYIRPTAIATQPSLGVGASSKALLFVICSPVGPYYRTGFAPVSLYATTQYVRAWPGGTGDSKIGANYAPGIKPQLAVAKEGHQQNLWLFGSDHNITEVGTMNFFAFVKDRFGTAELVTPPLDGTILPGVTRDSILSLSKQWNEFKVSERPITMPELAQALKDNRVLECFGAGTAAIVSPIENICYKGENLAIPLDPNDSKAGIGPLAKRIADTIMSIQYGEIRHEWSVVVE</sequence>
<dbReference type="VEuPathDB" id="FungiDB:SeMB42_g01121"/>
<comment type="caution">
    <text evidence="12">The sequence shown here is derived from an EMBL/GenBank/DDBJ whole genome shotgun (WGS) entry which is preliminary data.</text>
</comment>
<dbReference type="Gene3D" id="3.30.470.10">
    <property type="match status" value="1"/>
</dbReference>
<evidence type="ECO:0000256" key="9">
    <source>
        <dbReference type="RuleBase" id="RU004106"/>
    </source>
</evidence>
<dbReference type="CDD" id="cd01557">
    <property type="entry name" value="BCAT_beta_family"/>
    <property type="match status" value="1"/>
</dbReference>
<dbReference type="NCBIfam" id="TIGR01123">
    <property type="entry name" value="ilvE_II"/>
    <property type="match status" value="1"/>
</dbReference>
<protein>
    <recommendedName>
        <fullName evidence="11">Branched-chain-amino-acid aminotransferase</fullName>
        <ecNumber evidence="11">2.6.1.42</ecNumber>
    </recommendedName>
</protein>
<comment type="catalytic activity">
    <reaction evidence="11">
        <text>L-leucine + 2-oxoglutarate = 4-methyl-2-oxopentanoate + L-glutamate</text>
        <dbReference type="Rhea" id="RHEA:18321"/>
        <dbReference type="ChEBI" id="CHEBI:16810"/>
        <dbReference type="ChEBI" id="CHEBI:17865"/>
        <dbReference type="ChEBI" id="CHEBI:29985"/>
        <dbReference type="ChEBI" id="CHEBI:57427"/>
        <dbReference type="EC" id="2.6.1.42"/>
    </reaction>
</comment>
<evidence type="ECO:0000256" key="2">
    <source>
        <dbReference type="ARBA" id="ARBA00009320"/>
    </source>
</evidence>
<name>A0A507CWN9_9FUNG</name>
<evidence type="ECO:0000256" key="6">
    <source>
        <dbReference type="ARBA" id="ARBA00022898"/>
    </source>
</evidence>
<dbReference type="Pfam" id="PF01063">
    <property type="entry name" value="Aminotran_4"/>
    <property type="match status" value="1"/>
</dbReference>
<dbReference type="Proteomes" id="UP000320475">
    <property type="component" value="Unassembled WGS sequence"/>
</dbReference>
<dbReference type="InterPro" id="IPR036038">
    <property type="entry name" value="Aminotransferase-like"/>
</dbReference>
<evidence type="ECO:0000256" key="7">
    <source>
        <dbReference type="ARBA" id="ARBA00023304"/>
    </source>
</evidence>
<organism evidence="12 13">
    <name type="scientific">Synchytrium endobioticum</name>
    <dbReference type="NCBI Taxonomy" id="286115"/>
    <lineage>
        <taxon>Eukaryota</taxon>
        <taxon>Fungi</taxon>
        <taxon>Fungi incertae sedis</taxon>
        <taxon>Chytridiomycota</taxon>
        <taxon>Chytridiomycota incertae sedis</taxon>
        <taxon>Chytridiomycetes</taxon>
        <taxon>Synchytriales</taxon>
        <taxon>Synchytriaceae</taxon>
        <taxon>Synchytrium</taxon>
    </lineage>
</organism>
<feature type="modified residue" description="N6-(pyridoxal phosphate)lysine" evidence="8">
    <location>
        <position position="259"/>
    </location>
</feature>
<dbReference type="InterPro" id="IPR033939">
    <property type="entry name" value="BCAT_family"/>
</dbReference>
<dbReference type="GO" id="GO:0009098">
    <property type="term" value="P:L-leucine biosynthetic process"/>
    <property type="evidence" value="ECO:0007669"/>
    <property type="project" value="TreeGrafter"/>
</dbReference>
<gene>
    <name evidence="12" type="ORF">SeLEV6574_g04993</name>
</gene>
<dbReference type="PROSITE" id="PS00770">
    <property type="entry name" value="AA_TRANSFER_CLASS_4"/>
    <property type="match status" value="1"/>
</dbReference>
<dbReference type="PANTHER" id="PTHR11825">
    <property type="entry name" value="SUBGROUP IIII AMINOTRANSFERASE"/>
    <property type="match status" value="1"/>
</dbReference>
<comment type="catalytic activity">
    <reaction evidence="11">
        <text>L-valine + 2-oxoglutarate = 3-methyl-2-oxobutanoate + L-glutamate</text>
        <dbReference type="Rhea" id="RHEA:24813"/>
        <dbReference type="ChEBI" id="CHEBI:11851"/>
        <dbReference type="ChEBI" id="CHEBI:16810"/>
        <dbReference type="ChEBI" id="CHEBI:29985"/>
        <dbReference type="ChEBI" id="CHEBI:57762"/>
        <dbReference type="EC" id="2.6.1.42"/>
    </reaction>
</comment>
<dbReference type="FunFam" id="3.30.470.10:FF:000005">
    <property type="entry name" value="Branched-chain-amino-acid aminotransferase"/>
    <property type="match status" value="1"/>
</dbReference>
<dbReference type="AlphaFoldDB" id="A0A507CWN9"/>
<dbReference type="GO" id="GO:0052656">
    <property type="term" value="F:L-isoleucine-2-oxoglutarate transaminase activity"/>
    <property type="evidence" value="ECO:0007669"/>
    <property type="project" value="RHEA"/>
</dbReference>
<dbReference type="EC" id="2.6.1.42" evidence="11"/>
<evidence type="ECO:0000256" key="10">
    <source>
        <dbReference type="RuleBase" id="RU004516"/>
    </source>
</evidence>
<evidence type="ECO:0000256" key="3">
    <source>
        <dbReference type="ARBA" id="ARBA00022576"/>
    </source>
</evidence>
<dbReference type="InterPro" id="IPR018300">
    <property type="entry name" value="Aminotrans_IV_CS"/>
</dbReference>
<dbReference type="GO" id="GO:0009099">
    <property type="term" value="P:L-valine biosynthetic process"/>
    <property type="evidence" value="ECO:0007669"/>
    <property type="project" value="TreeGrafter"/>
</dbReference>
<proteinExistence type="inferred from homology"/>
<dbReference type="Gene3D" id="3.20.10.10">
    <property type="entry name" value="D-amino Acid Aminotransferase, subunit A, domain 2"/>
    <property type="match status" value="1"/>
</dbReference>
<dbReference type="InterPro" id="IPR001544">
    <property type="entry name" value="Aminotrans_IV"/>
</dbReference>
<evidence type="ECO:0000256" key="4">
    <source>
        <dbReference type="ARBA" id="ARBA00022605"/>
    </source>
</evidence>
<dbReference type="SUPFAM" id="SSF56752">
    <property type="entry name" value="D-aminoacid aminotransferase-like PLP-dependent enzymes"/>
    <property type="match status" value="1"/>
</dbReference>
<evidence type="ECO:0000256" key="5">
    <source>
        <dbReference type="ARBA" id="ARBA00022679"/>
    </source>
</evidence>
<accession>A0A507CWN9</accession>
<dbReference type="EMBL" id="QEAM01000218">
    <property type="protein sequence ID" value="TPX43563.1"/>
    <property type="molecule type" value="Genomic_DNA"/>
</dbReference>
<dbReference type="InterPro" id="IPR043132">
    <property type="entry name" value="BCAT-like_C"/>
</dbReference>
<dbReference type="PIRSF" id="PIRSF006468">
    <property type="entry name" value="BCAT1"/>
    <property type="match status" value="1"/>
</dbReference>
<dbReference type="GO" id="GO:0005739">
    <property type="term" value="C:mitochondrion"/>
    <property type="evidence" value="ECO:0007669"/>
    <property type="project" value="TreeGrafter"/>
</dbReference>